<evidence type="ECO:0000256" key="1">
    <source>
        <dbReference type="SAM" id="Phobius"/>
    </source>
</evidence>
<reference evidence="2" key="1">
    <citation type="journal article" date="2014" name="Int. J. Syst. Evol. Microbiol.">
        <title>Complete genome sequence of Corynebacterium casei LMG S-19264T (=DSM 44701T), isolated from a smear-ripened cheese.</title>
        <authorList>
            <consortium name="US DOE Joint Genome Institute (JGI-PGF)"/>
            <person name="Walter F."/>
            <person name="Albersmeier A."/>
            <person name="Kalinowski J."/>
            <person name="Ruckert C."/>
        </authorList>
    </citation>
    <scope>NUCLEOTIDE SEQUENCE</scope>
    <source>
        <strain evidence="2">CGMCC 1.12153</strain>
    </source>
</reference>
<accession>A0A917B333</accession>
<organism evidence="2 3">
    <name type="scientific">Halobacillus andaensis</name>
    <dbReference type="NCBI Taxonomy" id="1176239"/>
    <lineage>
        <taxon>Bacteria</taxon>
        <taxon>Bacillati</taxon>
        <taxon>Bacillota</taxon>
        <taxon>Bacilli</taxon>
        <taxon>Bacillales</taxon>
        <taxon>Bacillaceae</taxon>
        <taxon>Halobacillus</taxon>
    </lineage>
</organism>
<gene>
    <name evidence="2" type="ORF">GCM10010954_16060</name>
</gene>
<evidence type="ECO:0000313" key="3">
    <source>
        <dbReference type="Proteomes" id="UP000660110"/>
    </source>
</evidence>
<sequence>MKLTKFIFIGTVVYLVLFLIDYLVTLFSIDESGEYMSTLGLSIDMTMNEEELFTNFSLTPQVLITFVSWLLIICLVFLVAKRISHRKVLDK</sequence>
<dbReference type="EMBL" id="BMEL01000002">
    <property type="protein sequence ID" value="GGF18061.1"/>
    <property type="molecule type" value="Genomic_DNA"/>
</dbReference>
<evidence type="ECO:0000313" key="2">
    <source>
        <dbReference type="EMBL" id="GGF18061.1"/>
    </source>
</evidence>
<dbReference type="RefSeq" id="WP_188376985.1">
    <property type="nucleotide sequence ID" value="NZ_BMEL01000002.1"/>
</dbReference>
<reference evidence="2" key="2">
    <citation type="submission" date="2020-09" db="EMBL/GenBank/DDBJ databases">
        <authorList>
            <person name="Sun Q."/>
            <person name="Zhou Y."/>
        </authorList>
    </citation>
    <scope>NUCLEOTIDE SEQUENCE</scope>
    <source>
        <strain evidence="2">CGMCC 1.12153</strain>
    </source>
</reference>
<feature type="transmembrane region" description="Helical" evidence="1">
    <location>
        <begin position="7"/>
        <end position="29"/>
    </location>
</feature>
<feature type="transmembrane region" description="Helical" evidence="1">
    <location>
        <begin position="62"/>
        <end position="80"/>
    </location>
</feature>
<keyword evidence="1" id="KW-0812">Transmembrane</keyword>
<dbReference type="AlphaFoldDB" id="A0A917B333"/>
<name>A0A917B333_HALAA</name>
<keyword evidence="1" id="KW-1133">Transmembrane helix</keyword>
<proteinExistence type="predicted"/>
<keyword evidence="1" id="KW-0472">Membrane</keyword>
<keyword evidence="3" id="KW-1185">Reference proteome</keyword>
<protein>
    <submittedName>
        <fullName evidence="2">Uncharacterized protein</fullName>
    </submittedName>
</protein>
<dbReference type="Proteomes" id="UP000660110">
    <property type="component" value="Unassembled WGS sequence"/>
</dbReference>
<comment type="caution">
    <text evidence="2">The sequence shown here is derived from an EMBL/GenBank/DDBJ whole genome shotgun (WGS) entry which is preliminary data.</text>
</comment>